<evidence type="ECO:0000259" key="3">
    <source>
        <dbReference type="Pfam" id="PF16177"/>
    </source>
</evidence>
<sequence length="698" mass="78162">MTTDLPSPKKLWHHPDPKSTQIWWFMKEVEKRRAVRLETYKDLHTWSVDHRIDFWADLFALIPPIHHGKYQQVVDPRAPMDSIPKWFEGIKLNFAENVLFNCHPQDPSKQITQNKDDHKKALIEVREGAAEIRHVSWGELRQRVGLLSNAMRKHGVSIRDRVAVVSSNSVDTFCVFMAVTALGGIFSSSSTDMGTKGILDRLLQIKPKFVFVDDWAVYNGKTVDLRPKMKEVEAGVRDITEFEGLVFMSRFQDRPADVSDVPKSITLAEYLERAQGDTTLRFTRLDFGEPFLIVYSSGTTGVPKCIMHSIGGVLLSSTKEGRLHRDLGPSSVNLQYTTTGWIMYLSSLLTLQHSSTAVLYDGSPFLPNPHVLLHLVPRFGITDLGISPRYLQTLSTSPLPLPPKSSFSSLRRVSSTGMVLPTPLFHWFYATFPAHIQLANIAGGTDLAAAFALENPLIPVYDGGCPALGLGLKVEVYDATIEGENVTGRPLPDGEPGELVCTAGFPNQPAAFFGDHDDRRKYRAAYFERYTGVWTHGDFVYVHPRTAGVYFLGRADGVLNPSGVRFGSAEIYGVLERFFGEEVEDGICVGQRRKGDADERVMLFLKMKGPGAEVTPDLVRRVKERITRELSPRHVPAFVFQCWDIPTTVNLKKVELPVKRIVSGEQVKPSGTLLNPESLDFFYQFAEVEKLDGVKSKL</sequence>
<dbReference type="SUPFAM" id="SSF56801">
    <property type="entry name" value="Acetyl-CoA synthetase-like"/>
    <property type="match status" value="1"/>
</dbReference>
<proteinExistence type="inferred from homology"/>
<feature type="domain" description="AMP-dependent synthetase/ligase" evidence="2">
    <location>
        <begin position="118"/>
        <end position="501"/>
    </location>
</feature>
<dbReference type="InterPro" id="IPR005914">
    <property type="entry name" value="Acac_CoA_synth"/>
</dbReference>
<comment type="caution">
    <text evidence="4">The sequence shown here is derived from an EMBL/GenBank/DDBJ whole genome shotgun (WGS) entry which is preliminary data.</text>
</comment>
<dbReference type="NCBIfam" id="TIGR01217">
    <property type="entry name" value="ac_ac_CoA_syn"/>
    <property type="match status" value="1"/>
</dbReference>
<evidence type="ECO:0000256" key="1">
    <source>
        <dbReference type="ARBA" id="ARBA00006432"/>
    </source>
</evidence>
<dbReference type="Gene3D" id="3.30.300.30">
    <property type="match status" value="1"/>
</dbReference>
<dbReference type="InterPro" id="IPR045851">
    <property type="entry name" value="AMP-bd_C_sf"/>
</dbReference>
<protein>
    <submittedName>
        <fullName evidence="4">Acetyl-coenzyme A synthetase</fullName>
    </submittedName>
</protein>
<evidence type="ECO:0000313" key="5">
    <source>
        <dbReference type="Proteomes" id="UP000243797"/>
    </source>
</evidence>
<dbReference type="Gene3D" id="3.40.50.12780">
    <property type="entry name" value="N-terminal domain of ligase-like"/>
    <property type="match status" value="1"/>
</dbReference>
<dbReference type="Pfam" id="PF00501">
    <property type="entry name" value="AMP-binding"/>
    <property type="match status" value="1"/>
</dbReference>
<dbReference type="GO" id="GO:0030729">
    <property type="term" value="F:acetoacetate-CoA ligase activity"/>
    <property type="evidence" value="ECO:0007669"/>
    <property type="project" value="InterPro"/>
</dbReference>
<dbReference type="PROSITE" id="PS00455">
    <property type="entry name" value="AMP_BINDING"/>
    <property type="match status" value="1"/>
</dbReference>
<feature type="domain" description="Acetyl-coenzyme A synthetase N-terminal" evidence="3">
    <location>
        <begin position="40"/>
        <end position="98"/>
    </location>
</feature>
<dbReference type="PANTHER" id="PTHR42921">
    <property type="entry name" value="ACETOACETYL-COA SYNTHETASE"/>
    <property type="match status" value="1"/>
</dbReference>
<dbReference type="InterPro" id="IPR000873">
    <property type="entry name" value="AMP-dep_synth/lig_dom"/>
</dbReference>
<dbReference type="OrthoDB" id="10253869at2759"/>
<dbReference type="InterPro" id="IPR032387">
    <property type="entry name" value="ACAS_N"/>
</dbReference>
<keyword evidence="5" id="KW-1185">Reference proteome</keyword>
<gene>
    <name evidence="4" type="ORF">CAC42_182</name>
</gene>
<reference evidence="4 5" key="1">
    <citation type="submission" date="2017-06" db="EMBL/GenBank/DDBJ databases">
        <title>Draft genome sequence of a variant of Elsinoe murrayae.</title>
        <authorList>
            <person name="Cheng Q."/>
        </authorList>
    </citation>
    <scope>NUCLEOTIDE SEQUENCE [LARGE SCALE GENOMIC DNA]</scope>
    <source>
        <strain evidence="4 5">CQ-2017a</strain>
    </source>
</reference>
<dbReference type="EMBL" id="NKHZ01000057">
    <property type="protein sequence ID" value="PNS16448.1"/>
    <property type="molecule type" value="Genomic_DNA"/>
</dbReference>
<dbReference type="AlphaFoldDB" id="A0A2K1QMT7"/>
<name>A0A2K1QMT7_9PEZI</name>
<dbReference type="InParanoid" id="A0A2K1QMT7"/>
<dbReference type="InterPro" id="IPR020845">
    <property type="entry name" value="AMP-binding_CS"/>
</dbReference>
<dbReference type="Pfam" id="PF16177">
    <property type="entry name" value="ACAS_N"/>
    <property type="match status" value="1"/>
</dbReference>
<dbReference type="Proteomes" id="UP000243797">
    <property type="component" value="Unassembled WGS sequence"/>
</dbReference>
<evidence type="ECO:0000313" key="4">
    <source>
        <dbReference type="EMBL" id="PNS16448.1"/>
    </source>
</evidence>
<dbReference type="InterPro" id="IPR042099">
    <property type="entry name" value="ANL_N_sf"/>
</dbReference>
<dbReference type="STRING" id="2082308.A0A2K1QMT7"/>
<organism evidence="4 5">
    <name type="scientific">Sphaceloma murrayae</name>
    <dbReference type="NCBI Taxonomy" id="2082308"/>
    <lineage>
        <taxon>Eukaryota</taxon>
        <taxon>Fungi</taxon>
        <taxon>Dikarya</taxon>
        <taxon>Ascomycota</taxon>
        <taxon>Pezizomycotina</taxon>
        <taxon>Dothideomycetes</taxon>
        <taxon>Dothideomycetidae</taxon>
        <taxon>Myriangiales</taxon>
        <taxon>Elsinoaceae</taxon>
        <taxon>Sphaceloma</taxon>
    </lineage>
</organism>
<dbReference type="GO" id="GO:0006629">
    <property type="term" value="P:lipid metabolic process"/>
    <property type="evidence" value="ECO:0007669"/>
    <property type="project" value="InterPro"/>
</dbReference>
<comment type="similarity">
    <text evidence="1">Belongs to the ATP-dependent AMP-binding enzyme family.</text>
</comment>
<evidence type="ECO:0000259" key="2">
    <source>
        <dbReference type="Pfam" id="PF00501"/>
    </source>
</evidence>
<dbReference type="PANTHER" id="PTHR42921:SF4">
    <property type="entry name" value="ACETOACETYL-COA SYNTHASE (AFU_ORTHOLOGUE AFUA_8G04770)"/>
    <property type="match status" value="1"/>
</dbReference>
<accession>A0A2K1QMT7</accession>